<dbReference type="GO" id="GO:0005634">
    <property type="term" value="C:nucleus"/>
    <property type="evidence" value="ECO:0007669"/>
    <property type="project" value="TreeGrafter"/>
</dbReference>
<dbReference type="OMA" id="SPMNKHW"/>
<dbReference type="SUPFAM" id="SSF47954">
    <property type="entry name" value="Cyclin-like"/>
    <property type="match status" value="1"/>
</dbReference>
<dbReference type="Gene3D" id="1.10.472.10">
    <property type="entry name" value="Cyclin-like"/>
    <property type="match status" value="1"/>
</dbReference>
<evidence type="ECO:0000259" key="1">
    <source>
        <dbReference type="Pfam" id="PF00134"/>
    </source>
</evidence>
<accession>G8C261</accession>
<dbReference type="GO" id="GO:0019901">
    <property type="term" value="F:protein kinase binding"/>
    <property type="evidence" value="ECO:0007669"/>
    <property type="project" value="InterPro"/>
</dbReference>
<dbReference type="AlphaFoldDB" id="G8C261"/>
<dbReference type="GO" id="GO:0000307">
    <property type="term" value="C:cyclin-dependent protein kinase holoenzyme complex"/>
    <property type="evidence" value="ECO:0007669"/>
    <property type="project" value="UniProtKB-ARBA"/>
</dbReference>
<dbReference type="KEGG" id="tpf:TPHA_0P00810"/>
<keyword evidence="3" id="KW-1185">Reference proteome</keyword>
<evidence type="ECO:0000313" key="2">
    <source>
        <dbReference type="EMBL" id="CCE66239.1"/>
    </source>
</evidence>
<evidence type="ECO:0000313" key="3">
    <source>
        <dbReference type="Proteomes" id="UP000005666"/>
    </source>
</evidence>
<proteinExistence type="predicted"/>
<dbReference type="InterPro" id="IPR036915">
    <property type="entry name" value="Cyclin-like_sf"/>
</dbReference>
<dbReference type="GeneID" id="11530852"/>
<dbReference type="Proteomes" id="UP000005666">
    <property type="component" value="Chromosome 16"/>
</dbReference>
<dbReference type="OrthoDB" id="10250320at2759"/>
<name>G8C261_TETPH</name>
<dbReference type="GO" id="GO:0016538">
    <property type="term" value="F:cyclin-dependent protein serine/threonine kinase regulator activity"/>
    <property type="evidence" value="ECO:0007669"/>
    <property type="project" value="TreeGrafter"/>
</dbReference>
<dbReference type="PANTHER" id="PTHR15615">
    <property type="match status" value="1"/>
</dbReference>
<dbReference type="CDD" id="cd20557">
    <property type="entry name" value="CYCLIN_ScPCL1-like"/>
    <property type="match status" value="1"/>
</dbReference>
<gene>
    <name evidence="2" type="primary">TPHA0P00810</name>
    <name evidence="2" type="ordered locus">TPHA_0P00810</name>
</gene>
<dbReference type="HOGENOM" id="CLU_018149_0_0_1"/>
<organism evidence="2 3">
    <name type="scientific">Tetrapisispora phaffii (strain ATCC 24235 / CBS 4417 / NBRC 1672 / NRRL Y-8282 / UCD 70-5)</name>
    <name type="common">Yeast</name>
    <name type="synonym">Fabospora phaffii</name>
    <dbReference type="NCBI Taxonomy" id="1071381"/>
    <lineage>
        <taxon>Eukaryota</taxon>
        <taxon>Fungi</taxon>
        <taxon>Dikarya</taxon>
        <taxon>Ascomycota</taxon>
        <taxon>Saccharomycotina</taxon>
        <taxon>Saccharomycetes</taxon>
        <taxon>Saccharomycetales</taxon>
        <taxon>Saccharomycetaceae</taxon>
        <taxon>Tetrapisispora</taxon>
    </lineage>
</organism>
<protein>
    <recommendedName>
        <fullName evidence="1">Cyclin N-terminal domain-containing protein</fullName>
    </recommendedName>
</protein>
<dbReference type="eggNOG" id="KOG1674">
    <property type="taxonomic scope" value="Eukaryota"/>
</dbReference>
<feature type="domain" description="Cyclin N-terminal" evidence="1">
    <location>
        <begin position="44"/>
        <end position="141"/>
    </location>
</feature>
<sequence>MSGYSALLYLSKQPVSRDMVKFLVSSTEAIIPNIQQSGSLAIPSLTSFICDVVKYSKVKTPTLMASTVFLNRLRCIIPGYVEGIATATHRLFLGCLILASKTLNDSSPFNKHWEKYCRGLLSLMEINTIERELLEYMSWNVRISTEDLIDSLSPLLQPIQEMLTLHDQHPDSQIKKSKLLSNVTISQQKLQKVKPSSTYLSSNYSIPSLSSSVTFSSAGSSEAAVAEVKKLQTETSNSKVTNKQKQK</sequence>
<dbReference type="InterPro" id="IPR006671">
    <property type="entry name" value="Cyclin_N"/>
</dbReference>
<dbReference type="EMBL" id="HE612871">
    <property type="protein sequence ID" value="CCE66239.1"/>
    <property type="molecule type" value="Genomic_DNA"/>
</dbReference>
<dbReference type="PANTHER" id="PTHR15615:SF10">
    <property type="entry name" value="PHO85 CYCLIN-2-RELATED"/>
    <property type="match status" value="1"/>
</dbReference>
<dbReference type="RefSeq" id="XP_003688673.1">
    <property type="nucleotide sequence ID" value="XM_003688625.1"/>
</dbReference>
<reference evidence="2 3" key="1">
    <citation type="journal article" date="2011" name="Proc. Natl. Acad. Sci. U.S.A.">
        <title>Evolutionary erosion of yeast sex chromosomes by mating-type switching accidents.</title>
        <authorList>
            <person name="Gordon J.L."/>
            <person name="Armisen D."/>
            <person name="Proux-Wera E."/>
            <person name="Oheigeartaigh S.S."/>
            <person name="Byrne K.P."/>
            <person name="Wolfe K.H."/>
        </authorList>
    </citation>
    <scope>NUCLEOTIDE SEQUENCE [LARGE SCALE GENOMIC DNA]</scope>
    <source>
        <strain evidence="3">ATCC 24235 / CBS 4417 / NBRC 1672 / NRRL Y-8282 / UCD 70-5</strain>
    </source>
</reference>
<dbReference type="STRING" id="1071381.G8C261"/>
<dbReference type="Pfam" id="PF00134">
    <property type="entry name" value="Cyclin_N"/>
    <property type="match status" value="1"/>
</dbReference>
<dbReference type="InterPro" id="IPR013922">
    <property type="entry name" value="Cyclin_PHO80-like"/>
</dbReference>